<reference evidence="1" key="1">
    <citation type="journal article" date="2017" name="Nature">
        <title>The sunflower genome provides insights into oil metabolism, flowering and Asterid evolution.</title>
        <authorList>
            <person name="Badouin H."/>
            <person name="Gouzy J."/>
            <person name="Grassa C.J."/>
            <person name="Murat F."/>
            <person name="Staton S.E."/>
            <person name="Cottret L."/>
            <person name="Lelandais-Briere C."/>
            <person name="Owens G.L."/>
            <person name="Carrere S."/>
            <person name="Mayjonade B."/>
            <person name="Legrand L."/>
            <person name="Gill N."/>
            <person name="Kane N.C."/>
            <person name="Bowers J.E."/>
            <person name="Hubner S."/>
            <person name="Bellec A."/>
            <person name="Berard A."/>
            <person name="Berges H."/>
            <person name="Blanchet N."/>
            <person name="Boniface M.C."/>
            <person name="Brunel D."/>
            <person name="Catrice O."/>
            <person name="Chaidir N."/>
            <person name="Claudel C."/>
            <person name="Donnadieu C."/>
            <person name="Faraut T."/>
            <person name="Fievet G."/>
            <person name="Helmstetter N."/>
            <person name="King M."/>
            <person name="Knapp S.J."/>
            <person name="Lai Z."/>
            <person name="Le Paslier M.C."/>
            <person name="Lippi Y."/>
            <person name="Lorenzon L."/>
            <person name="Mandel J.R."/>
            <person name="Marage G."/>
            <person name="Marchand G."/>
            <person name="Marquand E."/>
            <person name="Bret-Mestries E."/>
            <person name="Morien E."/>
            <person name="Nambeesan S."/>
            <person name="Nguyen T."/>
            <person name="Pegot-Espagnet P."/>
            <person name="Pouilly N."/>
            <person name="Raftis F."/>
            <person name="Sallet E."/>
            <person name="Schiex T."/>
            <person name="Thomas J."/>
            <person name="Vandecasteele C."/>
            <person name="Vares D."/>
            <person name="Vear F."/>
            <person name="Vautrin S."/>
            <person name="Crespi M."/>
            <person name="Mangin B."/>
            <person name="Burke J.M."/>
            <person name="Salse J."/>
            <person name="Munos S."/>
            <person name="Vincourt P."/>
            <person name="Rieseberg L.H."/>
            <person name="Langlade N.B."/>
        </authorList>
    </citation>
    <scope>NUCLEOTIDE SEQUENCE</scope>
    <source>
        <tissue evidence="1">Leaves</tissue>
    </source>
</reference>
<protein>
    <submittedName>
        <fullName evidence="1">Uncharacterized protein</fullName>
    </submittedName>
</protein>
<reference evidence="1" key="2">
    <citation type="submission" date="2020-06" db="EMBL/GenBank/DDBJ databases">
        <title>Helianthus annuus Genome sequencing and assembly Release 2.</title>
        <authorList>
            <person name="Gouzy J."/>
            <person name="Langlade N."/>
            <person name="Munos S."/>
        </authorList>
    </citation>
    <scope>NUCLEOTIDE SEQUENCE</scope>
    <source>
        <tissue evidence="1">Leaves</tissue>
    </source>
</reference>
<evidence type="ECO:0000313" key="1">
    <source>
        <dbReference type="EMBL" id="KAF5805385.1"/>
    </source>
</evidence>
<name>A0A9K3NMM8_HELAN</name>
<sequence>MMMTMLKCYPQSGQKTLMRSWKKVQRVEKPGVHDDMLDDLVFIEEPSIVDFKQLEELRVTVKTGHHSWIIL</sequence>
<accession>A0A9K3NMM8</accession>
<organism evidence="1 2">
    <name type="scientific">Helianthus annuus</name>
    <name type="common">Common sunflower</name>
    <dbReference type="NCBI Taxonomy" id="4232"/>
    <lineage>
        <taxon>Eukaryota</taxon>
        <taxon>Viridiplantae</taxon>
        <taxon>Streptophyta</taxon>
        <taxon>Embryophyta</taxon>
        <taxon>Tracheophyta</taxon>
        <taxon>Spermatophyta</taxon>
        <taxon>Magnoliopsida</taxon>
        <taxon>eudicotyledons</taxon>
        <taxon>Gunneridae</taxon>
        <taxon>Pentapetalae</taxon>
        <taxon>asterids</taxon>
        <taxon>campanulids</taxon>
        <taxon>Asterales</taxon>
        <taxon>Asteraceae</taxon>
        <taxon>Asteroideae</taxon>
        <taxon>Heliantheae alliance</taxon>
        <taxon>Heliantheae</taxon>
        <taxon>Helianthus</taxon>
    </lineage>
</organism>
<dbReference type="EMBL" id="MNCJ02000320">
    <property type="protein sequence ID" value="KAF5805385.1"/>
    <property type="molecule type" value="Genomic_DNA"/>
</dbReference>
<evidence type="ECO:0000313" key="2">
    <source>
        <dbReference type="Proteomes" id="UP000215914"/>
    </source>
</evidence>
<dbReference type="Proteomes" id="UP000215914">
    <property type="component" value="Unassembled WGS sequence"/>
</dbReference>
<keyword evidence="2" id="KW-1185">Reference proteome</keyword>
<proteinExistence type="predicted"/>
<dbReference type="Gramene" id="mRNA:HanXRQr2_Chr05g0208691">
    <property type="protein sequence ID" value="CDS:HanXRQr2_Chr05g0208691.1"/>
    <property type="gene ID" value="HanXRQr2_Chr05g0208691"/>
</dbReference>
<dbReference type="AlphaFoldDB" id="A0A9K3NMM8"/>
<gene>
    <name evidence="1" type="ORF">HanXRQr2_Chr05g0208691</name>
</gene>
<comment type="caution">
    <text evidence="1">The sequence shown here is derived from an EMBL/GenBank/DDBJ whole genome shotgun (WGS) entry which is preliminary data.</text>
</comment>